<gene>
    <name evidence="2" type="ORF">EU95_0980</name>
</gene>
<dbReference type="EMBL" id="JNAL01000010">
    <property type="protein sequence ID" value="KGF96185.1"/>
    <property type="molecule type" value="Genomic_DNA"/>
</dbReference>
<feature type="transmembrane region" description="Helical" evidence="1">
    <location>
        <begin position="6"/>
        <end position="24"/>
    </location>
</feature>
<protein>
    <submittedName>
        <fullName evidence="2">Uncharacterized protein</fullName>
    </submittedName>
</protein>
<organism evidence="2 3">
    <name type="scientific">Prochlorococcus marinus str. MIT 9201</name>
    <dbReference type="NCBI Taxonomy" id="93057"/>
    <lineage>
        <taxon>Bacteria</taxon>
        <taxon>Bacillati</taxon>
        <taxon>Cyanobacteriota</taxon>
        <taxon>Cyanophyceae</taxon>
        <taxon>Synechococcales</taxon>
        <taxon>Prochlorococcaceae</taxon>
        <taxon>Prochlorococcus</taxon>
    </lineage>
</organism>
<sequence length="51" mass="5841">MIYGFAYLGMIIAISAGWVFLAVLKKPDFIEKPLSELKNKIRPFLNPKDDQ</sequence>
<name>A0A0A2A3L1_PROMR</name>
<evidence type="ECO:0000313" key="2">
    <source>
        <dbReference type="EMBL" id="KGF96185.1"/>
    </source>
</evidence>
<reference evidence="3" key="1">
    <citation type="journal article" date="2014" name="Sci. Data">
        <title>Genomes of diverse isolates of the marine cyanobacterium Prochlorococcus.</title>
        <authorList>
            <person name="Biller S."/>
            <person name="Berube P."/>
            <person name="Thompson J."/>
            <person name="Kelly L."/>
            <person name="Roggensack S."/>
            <person name="Awad L."/>
            <person name="Roache-Johnson K."/>
            <person name="Ding H."/>
            <person name="Giovannoni S.J."/>
            <person name="Moore L.R."/>
            <person name="Chisholm S.W."/>
        </authorList>
    </citation>
    <scope>NUCLEOTIDE SEQUENCE [LARGE SCALE GENOMIC DNA]</scope>
    <source>
        <strain evidence="3">MIT 9201</strain>
    </source>
</reference>
<evidence type="ECO:0000256" key="1">
    <source>
        <dbReference type="SAM" id="Phobius"/>
    </source>
</evidence>
<dbReference type="Proteomes" id="UP000030355">
    <property type="component" value="Unassembled WGS sequence"/>
</dbReference>
<dbReference type="RefSeq" id="WP_193742466.1">
    <property type="nucleotide sequence ID" value="NZ_CP138977.1"/>
</dbReference>
<accession>A0A0A2A3L1</accession>
<keyword evidence="1" id="KW-1133">Transmembrane helix</keyword>
<dbReference type="AlphaFoldDB" id="A0A0A2A3L1"/>
<dbReference type="STRING" id="93057.EU95_0980"/>
<evidence type="ECO:0000313" key="3">
    <source>
        <dbReference type="Proteomes" id="UP000030355"/>
    </source>
</evidence>
<comment type="caution">
    <text evidence="2">The sequence shown here is derived from an EMBL/GenBank/DDBJ whole genome shotgun (WGS) entry which is preliminary data.</text>
</comment>
<proteinExistence type="predicted"/>
<keyword evidence="1" id="KW-0472">Membrane</keyword>
<keyword evidence="1" id="KW-0812">Transmembrane</keyword>